<dbReference type="EMBL" id="RCTJ01000022">
    <property type="protein sequence ID" value="RLQ14023.1"/>
    <property type="molecule type" value="Genomic_DNA"/>
</dbReference>
<sequence>MTRDQLKTVFKILANVYPNFEVSSEKLDIWHEFLQDQDANAVMERVKAHVKEKKFPPTVADLREQKEKVPPYYDELMYDINAGEDWA</sequence>
<name>A0A3L7CTR4_GEOSE</name>
<dbReference type="InterPro" id="IPR036173">
    <property type="entry name" value="G39-like_N_sf"/>
</dbReference>
<dbReference type="SUPFAM" id="SSF89064">
    <property type="entry name" value="Replisome organizer (g39p helicase loader/inhibitor protein)"/>
    <property type="match status" value="1"/>
</dbReference>
<dbReference type="RefSeq" id="WP_121650023.1">
    <property type="nucleotide sequence ID" value="NZ_RCTI01000020.1"/>
</dbReference>
<gene>
    <name evidence="1" type="ORF">D9548_07875</name>
</gene>
<reference evidence="1 2" key="1">
    <citation type="submission" date="2018-10" db="EMBL/GenBank/DDBJ databases">
        <title>Geobacillus stearothermophilus in processing lines of powdered infant formula.</title>
        <authorList>
            <person name="Rhee M.S."/>
            <person name="Choi I.-G."/>
            <person name="Cho T.J."/>
            <person name="Park B."/>
        </authorList>
    </citation>
    <scope>NUCLEOTIDE SEQUENCE [LARGE SCALE GENOMIC DNA]</scope>
    <source>
        <strain evidence="1 2">FHS-PPGT130</strain>
    </source>
</reference>
<comment type="caution">
    <text evidence="1">The sequence shown here is derived from an EMBL/GenBank/DDBJ whole genome shotgun (WGS) entry which is preliminary data.</text>
</comment>
<dbReference type="Proteomes" id="UP000266922">
    <property type="component" value="Unassembled WGS sequence"/>
</dbReference>
<dbReference type="AlphaFoldDB" id="A0A3L7CTR4"/>
<proteinExistence type="predicted"/>
<protein>
    <submittedName>
        <fullName evidence="1">Uncharacterized protein</fullName>
    </submittedName>
</protein>
<dbReference type="Gene3D" id="1.10.8.200">
    <property type="entry name" value="Replisome organizer (g39p helicase loader/inhibitor protein)"/>
    <property type="match status" value="1"/>
</dbReference>
<accession>A0A3L7CTR4</accession>
<evidence type="ECO:0000313" key="2">
    <source>
        <dbReference type="Proteomes" id="UP000266922"/>
    </source>
</evidence>
<organism evidence="1 2">
    <name type="scientific">Geobacillus stearothermophilus</name>
    <name type="common">Bacillus stearothermophilus</name>
    <dbReference type="NCBI Taxonomy" id="1422"/>
    <lineage>
        <taxon>Bacteria</taxon>
        <taxon>Bacillati</taxon>
        <taxon>Bacillota</taxon>
        <taxon>Bacilli</taxon>
        <taxon>Bacillales</taxon>
        <taxon>Anoxybacillaceae</taxon>
        <taxon>Geobacillus</taxon>
    </lineage>
</organism>
<evidence type="ECO:0000313" key="1">
    <source>
        <dbReference type="EMBL" id="RLQ14023.1"/>
    </source>
</evidence>